<dbReference type="SUPFAM" id="SSF53474">
    <property type="entry name" value="alpha/beta-Hydrolases"/>
    <property type="match status" value="1"/>
</dbReference>
<dbReference type="EMBL" id="CP157960">
    <property type="protein sequence ID" value="XBT91481.1"/>
    <property type="molecule type" value="Genomic_DNA"/>
</dbReference>
<dbReference type="Gene3D" id="3.40.50.1820">
    <property type="entry name" value="alpha/beta hydrolase"/>
    <property type="match status" value="1"/>
</dbReference>
<evidence type="ECO:0000313" key="2">
    <source>
        <dbReference type="EMBL" id="XBT91481.1"/>
    </source>
</evidence>
<feature type="domain" description="Dienelactone hydrolase" evidence="1">
    <location>
        <begin position="79"/>
        <end position="183"/>
    </location>
</feature>
<reference evidence="2" key="1">
    <citation type="submission" date="2024-06" db="EMBL/GenBank/DDBJ databases">
        <authorList>
            <person name="Li T."/>
            <person name="Gao R."/>
        </authorList>
    </citation>
    <scope>NUCLEOTIDE SEQUENCE</scope>
    <source>
        <strain evidence="2">ZPR3</strain>
    </source>
</reference>
<protein>
    <submittedName>
        <fullName evidence="2">Alpha/beta hydrolase</fullName>
    </submittedName>
</protein>
<dbReference type="AlphaFoldDB" id="A0AAU7RMV4"/>
<evidence type="ECO:0000259" key="1">
    <source>
        <dbReference type="Pfam" id="PF01738"/>
    </source>
</evidence>
<dbReference type="InterPro" id="IPR029058">
    <property type="entry name" value="AB_hydrolase_fold"/>
</dbReference>
<dbReference type="GO" id="GO:0016787">
    <property type="term" value="F:hydrolase activity"/>
    <property type="evidence" value="ECO:0007669"/>
    <property type="project" value="UniProtKB-KW"/>
</dbReference>
<dbReference type="InterPro" id="IPR002925">
    <property type="entry name" value="Dienelactn_hydro"/>
</dbReference>
<name>A0AAU7RMV4_9HYPH</name>
<keyword evidence="2" id="KW-0378">Hydrolase</keyword>
<gene>
    <name evidence="2" type="ORF">ABM479_11720</name>
</gene>
<sequence>MTDTSYVHRLKAGASGKPIFFTFHGTGGDENQFFDFAARLLPEATIVSPRGDVSEYGAARFFRRTGEGVYDMADLARATEKMAAYVSELAAEYSASQVLGLGFSNGANILANVLIEHGGLFDAAVLMHPLIPFQPKDNTRLEGKRVLITAGERDPIAPAPVTKALADYFTRQDAEVTLEWHSGGHDIRPNEIEAIRAFLAPYA</sequence>
<proteinExistence type="predicted"/>
<organism evidence="2">
    <name type="scientific">Rhizobium sp. ZPR3</name>
    <dbReference type="NCBI Taxonomy" id="3158967"/>
    <lineage>
        <taxon>Bacteria</taxon>
        <taxon>Pseudomonadati</taxon>
        <taxon>Pseudomonadota</taxon>
        <taxon>Alphaproteobacteria</taxon>
        <taxon>Hyphomicrobiales</taxon>
        <taxon>Rhizobiaceae</taxon>
        <taxon>Rhizobium/Agrobacterium group</taxon>
        <taxon>Rhizobium</taxon>
    </lineage>
</organism>
<dbReference type="Pfam" id="PF01738">
    <property type="entry name" value="DLH"/>
    <property type="match status" value="1"/>
</dbReference>
<accession>A0AAU7RMV4</accession>
<dbReference type="RefSeq" id="WP_349956149.1">
    <property type="nucleotide sequence ID" value="NZ_CP157960.1"/>
</dbReference>